<accession>A0A127Z478</accession>
<dbReference type="EMBL" id="LK056678">
    <property type="protein sequence ID" value="CDR88525.1"/>
    <property type="molecule type" value="Genomic_DNA"/>
</dbReference>
<evidence type="ECO:0000313" key="1">
    <source>
        <dbReference type="EMBL" id="CDR88525.1"/>
    </source>
</evidence>
<reference evidence="1" key="1">
    <citation type="submission" date="2014-06" db="EMBL/GenBank/DDBJ databases">
        <authorList>
            <person name="Ju J."/>
            <person name="Zhang J."/>
        </authorList>
    </citation>
    <scope>NUCLEOTIDE SEQUENCE</scope>
    <source>
        <strain evidence="1">SscI8</strain>
    </source>
</reference>
<organism evidence="1">
    <name type="scientific">Sporisorium scitamineum</name>
    <dbReference type="NCBI Taxonomy" id="49012"/>
    <lineage>
        <taxon>Eukaryota</taxon>
        <taxon>Fungi</taxon>
        <taxon>Dikarya</taxon>
        <taxon>Basidiomycota</taxon>
        <taxon>Ustilaginomycotina</taxon>
        <taxon>Ustilaginomycetes</taxon>
        <taxon>Ustilaginales</taxon>
        <taxon>Ustilaginaceae</taxon>
        <taxon>Sporisorium</taxon>
    </lineage>
</organism>
<dbReference type="OrthoDB" id="2556301at2759"/>
<dbReference type="AlphaFoldDB" id="A0A127Z478"/>
<proteinExistence type="predicted"/>
<protein>
    <submittedName>
        <fullName evidence="1">Uncharacterized protein</fullName>
    </submittedName>
</protein>
<name>A0A127Z478_9BASI</name>
<sequence length="145" mass="15929">MAHLQPGINGIIPIFVSDLSQPLGECEESAVSHMTYIAWDAKNHAKAGPCEADSCVEKTAHAGPMLKHKQIQIHEVVVNFHCAVASRSRSDFDIYNRITDPMDLYSIQSTPPVEGYQEAMNLAAVDQEDQEGGNGDEAQYEPMDI</sequence>
<gene>
    <name evidence="1" type="ORF">SPSC_04352</name>
</gene>